<dbReference type="SUPFAM" id="SSF81606">
    <property type="entry name" value="PP2C-like"/>
    <property type="match status" value="1"/>
</dbReference>
<dbReference type="EMBL" id="JAHWXT010000004">
    <property type="protein sequence ID" value="MCF0265250.1"/>
    <property type="molecule type" value="Genomic_DNA"/>
</dbReference>
<dbReference type="Pfam" id="PF13672">
    <property type="entry name" value="PP2C_2"/>
    <property type="match status" value="1"/>
</dbReference>
<feature type="domain" description="PPM-type phosphatase" evidence="1">
    <location>
        <begin position="352"/>
        <end position="600"/>
    </location>
</feature>
<dbReference type="AlphaFoldDB" id="A0A8X8KFP0"/>
<organism evidence="2 3">
    <name type="scientific">Acinetobacter guillouiae</name>
    <name type="common">Acinetobacter genomosp. 11</name>
    <dbReference type="NCBI Taxonomy" id="106649"/>
    <lineage>
        <taxon>Bacteria</taxon>
        <taxon>Pseudomonadati</taxon>
        <taxon>Pseudomonadota</taxon>
        <taxon>Gammaproteobacteria</taxon>
        <taxon>Moraxellales</taxon>
        <taxon>Moraxellaceae</taxon>
        <taxon>Acinetobacter</taxon>
    </lineage>
</organism>
<evidence type="ECO:0000259" key="1">
    <source>
        <dbReference type="Pfam" id="PF13672"/>
    </source>
</evidence>
<comment type="caution">
    <text evidence="2">The sequence shown here is derived from an EMBL/GenBank/DDBJ whole genome shotgun (WGS) entry which is preliminary data.</text>
</comment>
<dbReference type="InterPro" id="IPR001932">
    <property type="entry name" value="PPM-type_phosphatase-like_dom"/>
</dbReference>
<sequence>MDNDVCKLKQILKQNPADFSETFSQFLLSDPQNLKQLSKLINELEKVKIAAPRLNNIDEADLLDNASAAQSQHETICSDTTQATVQKNVQEQVGLNQQTETNQHARVDDQVMLDENIQQNCDDPLVNVDQLHTSSENTNSVGAISDAQNIALDLHTTLQLAPILQVEQQVVADQVEETSAPTIEPNLENKPTIDSENISSTPEIISSETEKNRLEIESVFRRSKYEDIKFQVENARVGQHYQSQISVISQHDVNQLTFKSESFKFPDTSFYFDEATQRIHGEPLQADSIEFSFQFIADGETRSAQCRLNVIADPRSLWKVIEPKSGQKFNKSHLDQALIDAVDYKIIAASRRGRSHEHAGLFRDDDFSITLIDNTPWSVLTVADGAGSAQYSREGSRIAVEIVENEFKNYLNPHTVESLIADLEKWQVGSQDAETVAVAKKLNEQFHHVYYEIYKSIINQIKLQAEQIGANTKDFSTTLLVAVVCKLADKTFISTFSVGDGAIAVYSEDNVRLMNVPDGGEYAGQTKFLDLSIATEFPNRLKIGCFKDTHAILLMTDGISDPKFETDSGLSNFDKWQSLYRELDPLLQNEAADTALLEWMHFFTAGHHDDRTMAVLWNKHSTISV</sequence>
<protein>
    <submittedName>
        <fullName evidence="2">Protein phosphatase 2C domain-containing protein</fullName>
    </submittedName>
</protein>
<dbReference type="RefSeq" id="WP_234623514.1">
    <property type="nucleotide sequence ID" value="NZ_JAHWXT010000004.1"/>
</dbReference>
<dbReference type="InterPro" id="IPR036457">
    <property type="entry name" value="PPM-type-like_dom_sf"/>
</dbReference>
<evidence type="ECO:0000313" key="3">
    <source>
        <dbReference type="Proteomes" id="UP000887320"/>
    </source>
</evidence>
<dbReference type="Gene3D" id="3.60.40.10">
    <property type="entry name" value="PPM-type phosphatase domain"/>
    <property type="match status" value="1"/>
</dbReference>
<dbReference type="Proteomes" id="UP000887320">
    <property type="component" value="Unassembled WGS sequence"/>
</dbReference>
<gene>
    <name evidence="2" type="ORF">KW868_12385</name>
</gene>
<name>A0A8X8KFP0_ACIGI</name>
<evidence type="ECO:0000313" key="2">
    <source>
        <dbReference type="EMBL" id="MCF0265250.1"/>
    </source>
</evidence>
<reference evidence="2" key="1">
    <citation type="submission" date="2021-07" db="EMBL/GenBank/DDBJ databases">
        <authorList>
            <person name="Fernandez M."/>
            <person name="Pereira P."/>
            <person name="Torres Tejerizo G.A."/>
            <person name="Gonzalez P."/>
            <person name="Agostini E."/>
        </authorList>
    </citation>
    <scope>NUCLEOTIDE SEQUENCE</scope>
    <source>
        <strain evidence="2">SFC 500-1A</strain>
    </source>
</reference>
<proteinExistence type="predicted"/>
<accession>A0A8X8KFP0</accession>